<dbReference type="InterPro" id="IPR036097">
    <property type="entry name" value="HisK_dim/P_sf"/>
</dbReference>
<dbReference type="PIRSF" id="PIRSF037347">
    <property type="entry name" value="STHK_CHASE2_PAS_prd"/>
    <property type="match status" value="1"/>
</dbReference>
<protein>
    <recommendedName>
        <fullName evidence="3">histidine kinase</fullName>
        <ecNumber evidence="3">2.7.13.3</ecNumber>
    </recommendedName>
</protein>
<proteinExistence type="predicted"/>
<evidence type="ECO:0000313" key="13">
    <source>
        <dbReference type="Proteomes" id="UP000240638"/>
    </source>
</evidence>
<dbReference type="SMART" id="SM01080">
    <property type="entry name" value="CHASE2"/>
    <property type="match status" value="1"/>
</dbReference>
<gene>
    <name evidence="12" type="ORF">C9I57_13745</name>
</gene>
<dbReference type="RefSeq" id="WP_107151227.1">
    <property type="nucleotide sequence ID" value="NZ_PYUC01000006.1"/>
</dbReference>
<dbReference type="GO" id="GO:0007234">
    <property type="term" value="P:osmosensory signaling via phosphorelay pathway"/>
    <property type="evidence" value="ECO:0007669"/>
    <property type="project" value="TreeGrafter"/>
</dbReference>
<keyword evidence="7 12" id="KW-0418">Kinase</keyword>
<dbReference type="InterPro" id="IPR003594">
    <property type="entry name" value="HATPase_dom"/>
</dbReference>
<evidence type="ECO:0000256" key="2">
    <source>
        <dbReference type="ARBA" id="ARBA00004429"/>
    </source>
</evidence>
<comment type="catalytic activity">
    <reaction evidence="1">
        <text>ATP + protein L-histidine = ADP + protein N-phospho-L-histidine.</text>
        <dbReference type="EC" id="2.7.13.3"/>
    </reaction>
</comment>
<feature type="transmembrane region" description="Helical" evidence="10">
    <location>
        <begin position="343"/>
        <end position="361"/>
    </location>
</feature>
<evidence type="ECO:0000256" key="1">
    <source>
        <dbReference type="ARBA" id="ARBA00000085"/>
    </source>
</evidence>
<keyword evidence="4" id="KW-0597">Phosphoprotein</keyword>
<dbReference type="AlphaFoldDB" id="A0A2T3XUF6"/>
<dbReference type="GO" id="GO:0000156">
    <property type="term" value="F:phosphorelay response regulator activity"/>
    <property type="evidence" value="ECO:0007669"/>
    <property type="project" value="TreeGrafter"/>
</dbReference>
<keyword evidence="5" id="KW-0808">Transferase</keyword>
<evidence type="ECO:0000256" key="5">
    <source>
        <dbReference type="ARBA" id="ARBA00022679"/>
    </source>
</evidence>
<dbReference type="Pfam" id="PF05226">
    <property type="entry name" value="CHASE2"/>
    <property type="match status" value="1"/>
</dbReference>
<evidence type="ECO:0000256" key="9">
    <source>
        <dbReference type="ARBA" id="ARBA00023012"/>
    </source>
</evidence>
<name>A0A2T3XUF6_9BURK</name>
<dbReference type="PROSITE" id="PS50109">
    <property type="entry name" value="HIS_KIN"/>
    <property type="match status" value="1"/>
</dbReference>
<keyword evidence="10" id="KW-1133">Transmembrane helix</keyword>
<dbReference type="GO" id="GO:0005886">
    <property type="term" value="C:plasma membrane"/>
    <property type="evidence" value="ECO:0007669"/>
    <property type="project" value="UniProtKB-SubCell"/>
</dbReference>
<dbReference type="GO" id="GO:0005524">
    <property type="term" value="F:ATP binding"/>
    <property type="evidence" value="ECO:0007669"/>
    <property type="project" value="UniProtKB-KW"/>
</dbReference>
<feature type="domain" description="Histidine kinase" evidence="11">
    <location>
        <begin position="586"/>
        <end position="801"/>
    </location>
</feature>
<dbReference type="CDD" id="cd00075">
    <property type="entry name" value="HATPase"/>
    <property type="match status" value="1"/>
</dbReference>
<dbReference type="InterPro" id="IPR005467">
    <property type="entry name" value="His_kinase_dom"/>
</dbReference>
<dbReference type="InterPro" id="IPR007890">
    <property type="entry name" value="CHASE2"/>
</dbReference>
<dbReference type="Gene3D" id="1.10.287.130">
    <property type="match status" value="1"/>
</dbReference>
<dbReference type="EMBL" id="PYUC01000006">
    <property type="protein sequence ID" value="PTB20160.1"/>
    <property type="molecule type" value="Genomic_DNA"/>
</dbReference>
<evidence type="ECO:0000256" key="3">
    <source>
        <dbReference type="ARBA" id="ARBA00012438"/>
    </source>
</evidence>
<dbReference type="PANTHER" id="PTHR42878:SF7">
    <property type="entry name" value="SENSOR HISTIDINE KINASE GLRK"/>
    <property type="match status" value="1"/>
</dbReference>
<evidence type="ECO:0000256" key="7">
    <source>
        <dbReference type="ARBA" id="ARBA00022777"/>
    </source>
</evidence>
<dbReference type="InterPro" id="IPR050351">
    <property type="entry name" value="BphY/WalK/GraS-like"/>
</dbReference>
<evidence type="ECO:0000313" key="12">
    <source>
        <dbReference type="EMBL" id="PTB20160.1"/>
    </source>
</evidence>
<keyword evidence="9" id="KW-0902">Two-component regulatory system</keyword>
<reference evidence="12 13" key="1">
    <citation type="submission" date="2018-03" db="EMBL/GenBank/DDBJ databases">
        <title>Whole genome analyses suggest that Burkholderia sensu lato contains two further novel genera in the rhizoxinica-symbiotica group Mycetohabitans gen. nov., and Trinickia gen. nov.: implications for the evolution of diazotrophy and nodulation in the Burkholderiaceae.</title>
        <authorList>
            <person name="Estrada De Los Santos P."/>
            <person name="Palmer M."/>
            <person name="Chavez-Ramirez B."/>
            <person name="Steenkamp E.T."/>
            <person name="Hirsch A.M."/>
            <person name="Manyaka P."/>
            <person name="Maluk M."/>
            <person name="Lafos M."/>
            <person name="Crook M."/>
            <person name="Gross E."/>
            <person name="Simon M.F."/>
            <person name="Bueno Dos Reis Junior F."/>
            <person name="Poole P.S."/>
            <person name="Venter S.N."/>
            <person name="James E.K."/>
        </authorList>
    </citation>
    <scope>NUCLEOTIDE SEQUENCE [LARGE SCALE GENOMIC DNA]</scope>
    <source>
        <strain evidence="12 13">JPY-366</strain>
    </source>
</reference>
<comment type="caution">
    <text evidence="12">The sequence shown here is derived from an EMBL/GenBank/DDBJ whole genome shotgun (WGS) entry which is preliminary data.</text>
</comment>
<dbReference type="SUPFAM" id="SSF55874">
    <property type="entry name" value="ATPase domain of HSP90 chaperone/DNA topoisomerase II/histidine kinase"/>
    <property type="match status" value="1"/>
</dbReference>
<dbReference type="GO" id="GO:0030295">
    <property type="term" value="F:protein kinase activator activity"/>
    <property type="evidence" value="ECO:0007669"/>
    <property type="project" value="TreeGrafter"/>
</dbReference>
<dbReference type="EC" id="2.7.13.3" evidence="3"/>
<feature type="transmembrane region" description="Helical" evidence="10">
    <location>
        <begin position="316"/>
        <end position="336"/>
    </location>
</feature>
<dbReference type="PRINTS" id="PR00344">
    <property type="entry name" value="BCTRLSENSOR"/>
</dbReference>
<dbReference type="Proteomes" id="UP000240638">
    <property type="component" value="Unassembled WGS sequence"/>
</dbReference>
<dbReference type="SUPFAM" id="SSF47384">
    <property type="entry name" value="Homodimeric domain of signal transducing histidine kinase"/>
    <property type="match status" value="1"/>
</dbReference>
<evidence type="ECO:0000256" key="4">
    <source>
        <dbReference type="ARBA" id="ARBA00022553"/>
    </source>
</evidence>
<dbReference type="FunFam" id="3.30.565.10:FF:000006">
    <property type="entry name" value="Sensor histidine kinase WalK"/>
    <property type="match status" value="1"/>
</dbReference>
<accession>A0A2T3XUF6</accession>
<dbReference type="SMART" id="SM00387">
    <property type="entry name" value="HATPase_c"/>
    <property type="match status" value="1"/>
</dbReference>
<feature type="transmembrane region" description="Helical" evidence="10">
    <location>
        <begin position="28"/>
        <end position="47"/>
    </location>
</feature>
<dbReference type="Gene3D" id="3.30.565.10">
    <property type="entry name" value="Histidine kinase-like ATPase, C-terminal domain"/>
    <property type="match status" value="1"/>
</dbReference>
<sequence length="811" mass="88520">MSLRAIRSLLRYWVRVARRRLRPERRYLLEWIFVGVVGVAIVMVGAMTHAMTNLDRMAYDRLLRVDSRPLLPDIAMVTIDDASIAEFGRWPWPRDLQAQVVRAASQAGAAAIVYDMLLTESSPDDQVLADAIRTVPTFLPLLLMRAPPGDARTVVPPVAPFRDAAAGLGHVNLEGDGDGIVRSVALIEGDGDARKPYIDVPVYAAIRDGSLTFAGGRYVVDGLKDQRQGTHGDVRVLIPFTTASAMQVSCAQLLKGDVPRDALRGKIVFVGVTAAGVDGHLSTPVSGHVGPMPDLAVHAQVLSALLSGRVIHSAPAGVTFAASLVPVAFLLAGFFFLSPWRSLVLTSALGVAVVAASAIALRGADIWVSPVPAAVAVVVLYPIWSWRRLEMTMSRLRYELKQLDDDVDLLPVRFVARREFGGDVLERQIALVERAAHRLQDMKRFVWDSLNSVPEPVLVADGQGIVLLANQAARAHFARLGGPEPAGRTLTQALGGFSLTKSIETSPELEAEIRASWPAVLDPTGRHVGIVRRGIEVRDRMGHEYLLRYERCRNQRGEESGSWVAGMVEVTALHAAERGREDALRLLSHDMRSRHASILALIELERSNTESERTRVLLERIERHAQRALKLADDFVQLARAESQTYSLEPVNLVDAVIDASDEIWPQARAKDIRVEMKLDGNEYWIAADRSLMTRAIANILNNAVKYSPSSTVIAVGVSLDASQRVRCTVRDEGYGIPKDMQAHLFEPFRRFHSPGQPPTNGAGLGMAFIKAVVVRHGGEVQVDSAPGQGTTVTIRLPLLDSAAMEALSGQ</sequence>
<organism evidence="12 13">
    <name type="scientific">Trinickia symbiotica</name>
    <dbReference type="NCBI Taxonomy" id="863227"/>
    <lineage>
        <taxon>Bacteria</taxon>
        <taxon>Pseudomonadati</taxon>
        <taxon>Pseudomonadota</taxon>
        <taxon>Betaproteobacteria</taxon>
        <taxon>Burkholderiales</taxon>
        <taxon>Burkholderiaceae</taxon>
        <taxon>Trinickia</taxon>
    </lineage>
</organism>
<dbReference type="GO" id="GO:0000155">
    <property type="term" value="F:phosphorelay sensor kinase activity"/>
    <property type="evidence" value="ECO:0007669"/>
    <property type="project" value="InterPro"/>
</dbReference>
<dbReference type="InterPro" id="IPR036890">
    <property type="entry name" value="HATPase_C_sf"/>
</dbReference>
<keyword evidence="10" id="KW-0472">Membrane</keyword>
<dbReference type="InterPro" id="IPR004358">
    <property type="entry name" value="Sig_transdc_His_kin-like_C"/>
</dbReference>
<dbReference type="InterPro" id="IPR017181">
    <property type="entry name" value="Sig_transdc_His_kin_CHASE2"/>
</dbReference>
<evidence type="ECO:0000259" key="11">
    <source>
        <dbReference type="PROSITE" id="PS50109"/>
    </source>
</evidence>
<feature type="transmembrane region" description="Helical" evidence="10">
    <location>
        <begin position="367"/>
        <end position="386"/>
    </location>
</feature>
<keyword evidence="6" id="KW-0547">Nucleotide-binding</keyword>
<evidence type="ECO:0000256" key="10">
    <source>
        <dbReference type="SAM" id="Phobius"/>
    </source>
</evidence>
<evidence type="ECO:0000256" key="8">
    <source>
        <dbReference type="ARBA" id="ARBA00022840"/>
    </source>
</evidence>
<keyword evidence="10" id="KW-0812">Transmembrane</keyword>
<evidence type="ECO:0000256" key="6">
    <source>
        <dbReference type="ARBA" id="ARBA00022741"/>
    </source>
</evidence>
<dbReference type="Pfam" id="PF02518">
    <property type="entry name" value="HATPase_c"/>
    <property type="match status" value="1"/>
</dbReference>
<comment type="subcellular location">
    <subcellularLocation>
        <location evidence="2">Cell inner membrane</location>
        <topology evidence="2">Multi-pass membrane protein</topology>
    </subcellularLocation>
</comment>
<dbReference type="PANTHER" id="PTHR42878">
    <property type="entry name" value="TWO-COMPONENT HISTIDINE KINASE"/>
    <property type="match status" value="1"/>
</dbReference>
<keyword evidence="8" id="KW-0067">ATP-binding</keyword>